<dbReference type="PROSITE" id="PS50902">
    <property type="entry name" value="FLAVODOXIN_LIKE"/>
    <property type="match status" value="1"/>
</dbReference>
<dbReference type="Pfam" id="PF19583">
    <property type="entry name" value="ODP"/>
    <property type="match status" value="1"/>
</dbReference>
<reference evidence="4 5" key="1">
    <citation type="submission" date="2022-03" db="EMBL/GenBank/DDBJ databases">
        <title>Parabacteroides sp. nov. isolated from swine feces.</title>
        <authorList>
            <person name="Bak J.E."/>
        </authorList>
    </citation>
    <scope>NUCLEOTIDE SEQUENCE [LARGE SCALE GENOMIC DNA]</scope>
    <source>
        <strain evidence="4 5">AGMB00274</strain>
    </source>
</reference>
<proteinExistence type="inferred from homology"/>
<dbReference type="InterPro" id="IPR001226">
    <property type="entry name" value="Flavodoxin_CS"/>
</dbReference>
<dbReference type="InterPro" id="IPR045761">
    <property type="entry name" value="ODP_dom"/>
</dbReference>
<dbReference type="PANTHER" id="PTHR43717">
    <property type="entry name" value="ANAEROBIC NITRIC OXIDE REDUCTASE FLAVORUBREDOXIN"/>
    <property type="match status" value="1"/>
</dbReference>
<dbReference type="InterPro" id="IPR029039">
    <property type="entry name" value="Flavoprotein-like_sf"/>
</dbReference>
<feature type="domain" description="Flavodoxin-like" evidence="3">
    <location>
        <begin position="252"/>
        <end position="394"/>
    </location>
</feature>
<dbReference type="InterPro" id="IPR008254">
    <property type="entry name" value="Flavodoxin/NO_synth"/>
</dbReference>
<evidence type="ECO:0000256" key="2">
    <source>
        <dbReference type="ARBA" id="ARBA00007121"/>
    </source>
</evidence>
<dbReference type="InterPro" id="IPR036866">
    <property type="entry name" value="RibonucZ/Hydroxyglut_hydro"/>
</dbReference>
<dbReference type="SUPFAM" id="SSF56281">
    <property type="entry name" value="Metallo-hydrolase/oxidoreductase"/>
    <property type="match status" value="1"/>
</dbReference>
<dbReference type="PANTHER" id="PTHR43717:SF1">
    <property type="entry name" value="ANAEROBIC NITRIC OXIDE REDUCTASE FLAVORUBREDOXIN"/>
    <property type="match status" value="1"/>
</dbReference>
<evidence type="ECO:0000256" key="1">
    <source>
        <dbReference type="ARBA" id="ARBA00001917"/>
    </source>
</evidence>
<organism evidence="4 5">
    <name type="scientific">Parabacteroides faecalis</name>
    <dbReference type="NCBI Taxonomy" id="2924040"/>
    <lineage>
        <taxon>Bacteria</taxon>
        <taxon>Pseudomonadati</taxon>
        <taxon>Bacteroidota</taxon>
        <taxon>Bacteroidia</taxon>
        <taxon>Bacteroidales</taxon>
        <taxon>Tannerellaceae</taxon>
        <taxon>Parabacteroides</taxon>
    </lineage>
</organism>
<dbReference type="PIRSF" id="PIRSF005243">
    <property type="entry name" value="ROO"/>
    <property type="match status" value="1"/>
</dbReference>
<evidence type="ECO:0000259" key="3">
    <source>
        <dbReference type="PROSITE" id="PS50902"/>
    </source>
</evidence>
<dbReference type="Proteomes" id="UP001165444">
    <property type="component" value="Unassembled WGS sequence"/>
</dbReference>
<accession>A0ABT0C226</accession>
<comment type="similarity">
    <text evidence="2">In the N-terminal section; belongs to the zinc metallo-hydrolase group 3 family.</text>
</comment>
<name>A0ABT0C226_9BACT</name>
<comment type="cofactor">
    <cofactor evidence="1">
        <name>FMN</name>
        <dbReference type="ChEBI" id="CHEBI:58210"/>
    </cofactor>
</comment>
<protein>
    <submittedName>
        <fullName evidence="4">FprA family A-type flavoprotein</fullName>
    </submittedName>
</protein>
<sequence length="394" mass="44708">MYKLKEIADKVYYVGVNDRQKVLFENMWPLPYGVSYNSYLIIDEKTVLVDTVDVCYSDVFLKKIEDALGGRTLDYLIVNHMEPDHSGSIRLLRQLYPNVQIVGNKRTFDMLEGFHGINTGLLEVKDGETLNVGRHQLSFHLAPMVHWPEVMVTYDATDKILFSADAFGTYGALDGAVLDVDMNLDHYWDEMRRYYANIVGKYGNPVQKALQKLSGLEIKTICSTHGPVWTKYIPDVIKIYDQLSRYEGQDGVVIVYGSMYGNTEQMAEAIASSLAEHGVKNIVMHNVSKSHASYILKDIFKYKAVIIGCPTYSNQLYPEIDSLLQKIEVREVKNRLFGYFGSFSWAGAAVKRLAAFGEKMNWEVVGAPVEQKQGLKPDKYEACWELGKAMAERI</sequence>
<dbReference type="RefSeq" id="WP_243325378.1">
    <property type="nucleotide sequence ID" value="NZ_JAKZMM010000025.1"/>
</dbReference>
<gene>
    <name evidence="4" type="ORF">MUN53_10495</name>
</gene>
<dbReference type="Gene3D" id="3.40.50.360">
    <property type="match status" value="1"/>
</dbReference>
<keyword evidence="5" id="KW-1185">Reference proteome</keyword>
<dbReference type="SUPFAM" id="SSF52218">
    <property type="entry name" value="Flavoproteins"/>
    <property type="match status" value="1"/>
</dbReference>
<dbReference type="PROSITE" id="PS00201">
    <property type="entry name" value="FLAVODOXIN"/>
    <property type="match status" value="1"/>
</dbReference>
<dbReference type="SMART" id="SM00849">
    <property type="entry name" value="Lactamase_B"/>
    <property type="match status" value="1"/>
</dbReference>
<dbReference type="InterPro" id="IPR001279">
    <property type="entry name" value="Metallo-B-lactamas"/>
</dbReference>
<dbReference type="EMBL" id="JAKZMM010000025">
    <property type="protein sequence ID" value="MCJ2381036.1"/>
    <property type="molecule type" value="Genomic_DNA"/>
</dbReference>
<dbReference type="Gene3D" id="3.60.15.10">
    <property type="entry name" value="Ribonuclease Z/Hydroxyacylglutathione hydrolase-like"/>
    <property type="match status" value="1"/>
</dbReference>
<evidence type="ECO:0000313" key="5">
    <source>
        <dbReference type="Proteomes" id="UP001165444"/>
    </source>
</evidence>
<evidence type="ECO:0000313" key="4">
    <source>
        <dbReference type="EMBL" id="MCJ2381036.1"/>
    </source>
</evidence>
<comment type="caution">
    <text evidence="4">The sequence shown here is derived from an EMBL/GenBank/DDBJ whole genome shotgun (WGS) entry which is preliminary data.</text>
</comment>
<dbReference type="Pfam" id="PF00258">
    <property type="entry name" value="Flavodoxin_1"/>
    <property type="match status" value="1"/>
</dbReference>
<dbReference type="CDD" id="cd07709">
    <property type="entry name" value="flavodiiron_proteins_MBL-fold"/>
    <property type="match status" value="1"/>
</dbReference>
<dbReference type="InterPro" id="IPR016440">
    <property type="entry name" value="Rubredoxin-O_OxRdtase"/>
</dbReference>